<dbReference type="Pfam" id="PF13789">
    <property type="entry name" value="DUF4181"/>
    <property type="match status" value="1"/>
</dbReference>
<sequence>MSFMNLLFFFLIVFAINYILKFALRKLFKIEPSKREFFSYNHINDQHRKVDWFVRGGTLIVGLVLLYFVALDKYPPSYYLVAVIALIVVDHLVRAFFEWRASENPKQSILTLTQMAVFVAAIVFVIQFNFFLFGGFEGVVTEKTDTSFMVEVTSFNFGTGSTVHEVHMTDHTLFKGEVRGFDELEEGTLVRVMPFDLPSDFPYKLASEVIVE</sequence>
<keyword evidence="1" id="KW-1133">Transmembrane helix</keyword>
<dbReference type="InterPro" id="IPR025441">
    <property type="entry name" value="DUF4181"/>
</dbReference>
<keyword evidence="1" id="KW-0812">Transmembrane</keyword>
<feature type="transmembrane region" description="Helical" evidence="1">
    <location>
        <begin position="77"/>
        <end position="97"/>
    </location>
</feature>
<reference evidence="2 3" key="1">
    <citation type="journal article" date="2018" name="Int. J. Syst. Evol. Microbiol.">
        <title>Planococcus salinus sp. nov., a moderately halophilic bacterium isolated from a saline-alkali soil.</title>
        <authorList>
            <person name="Gan L."/>
        </authorList>
    </citation>
    <scope>NUCLEOTIDE SEQUENCE [LARGE SCALE GENOMIC DNA]</scope>
    <source>
        <strain evidence="2 3">LCB217</strain>
    </source>
</reference>
<evidence type="ECO:0000256" key="1">
    <source>
        <dbReference type="SAM" id="Phobius"/>
    </source>
</evidence>
<organism evidence="2 3">
    <name type="scientific">Planococcus salinus</name>
    <dbReference type="NCBI Taxonomy" id="1848460"/>
    <lineage>
        <taxon>Bacteria</taxon>
        <taxon>Bacillati</taxon>
        <taxon>Bacillota</taxon>
        <taxon>Bacilli</taxon>
        <taxon>Bacillales</taxon>
        <taxon>Caryophanaceae</taxon>
        <taxon>Planococcus</taxon>
    </lineage>
</organism>
<dbReference type="EMBL" id="RIAX01000009">
    <property type="protein sequence ID" value="RNF38856.1"/>
    <property type="molecule type" value="Genomic_DNA"/>
</dbReference>
<comment type="caution">
    <text evidence="2">The sequence shown here is derived from an EMBL/GenBank/DDBJ whole genome shotgun (WGS) entry which is preliminary data.</text>
</comment>
<keyword evidence="1" id="KW-0472">Membrane</keyword>
<feature type="transmembrane region" description="Helical" evidence="1">
    <location>
        <begin position="109"/>
        <end position="133"/>
    </location>
</feature>
<name>A0A3M8P5A1_9BACL</name>
<feature type="transmembrane region" description="Helical" evidence="1">
    <location>
        <begin position="52"/>
        <end position="71"/>
    </location>
</feature>
<evidence type="ECO:0000313" key="2">
    <source>
        <dbReference type="EMBL" id="RNF38856.1"/>
    </source>
</evidence>
<keyword evidence="3" id="KW-1185">Reference proteome</keyword>
<protein>
    <submittedName>
        <fullName evidence="2">DUF4181 domain-containing protein</fullName>
    </submittedName>
</protein>
<accession>A0A3M8P5A1</accession>
<evidence type="ECO:0000313" key="3">
    <source>
        <dbReference type="Proteomes" id="UP000275473"/>
    </source>
</evidence>
<proteinExistence type="predicted"/>
<feature type="transmembrane region" description="Helical" evidence="1">
    <location>
        <begin position="6"/>
        <end position="24"/>
    </location>
</feature>
<dbReference type="OrthoDB" id="2428213at2"/>
<dbReference type="Proteomes" id="UP000275473">
    <property type="component" value="Unassembled WGS sequence"/>
</dbReference>
<gene>
    <name evidence="2" type="ORF">EEX84_12105</name>
</gene>
<dbReference type="AlphaFoldDB" id="A0A3M8P5A1"/>